<organism evidence="1 2">
    <name type="scientific">Thermosporothrix hazakensis</name>
    <dbReference type="NCBI Taxonomy" id="644383"/>
    <lineage>
        <taxon>Bacteria</taxon>
        <taxon>Bacillati</taxon>
        <taxon>Chloroflexota</taxon>
        <taxon>Ktedonobacteria</taxon>
        <taxon>Ktedonobacterales</taxon>
        <taxon>Thermosporotrichaceae</taxon>
        <taxon>Thermosporothrix</taxon>
    </lineage>
</organism>
<dbReference type="AlphaFoldDB" id="A0A326U8Q8"/>
<gene>
    <name evidence="1" type="ORF">EI42_02297</name>
</gene>
<sequence>MREIEGKERFLAFMQQTSTFSEIQDPQSAFAHESIQSFLSTRPLRTKGDCDAFLAEFAPYLTRIDTFHAGMLALLCGSTVERGGDLSIPFEHTMNLLVHQLRLVKALAERNESFSPEDTFRRYAEEVRAEKALPLTIPAAMTMLCRDKERRKQWQQRTDVVELVTGLEQAGLIPYYLERVFTLLDDKELLILDPTNRRAFLTRLIGVQNVMYHCYALLQDAILQYVGPGYLNAAPTDPQAVRYAKNDHLTPADYQAARELSDYQRFNFTYPGGLFFPGSAPFEEVPTLGGMPFLIIEPKRMHFQWDPANMYPVLHEALQARIEIVRELSHEELAERNFLSFFHN</sequence>
<dbReference type="RefSeq" id="WP_137686396.1">
    <property type="nucleotide sequence ID" value="NZ_BIFX01000003.1"/>
</dbReference>
<keyword evidence="2" id="KW-1185">Reference proteome</keyword>
<evidence type="ECO:0000313" key="2">
    <source>
        <dbReference type="Proteomes" id="UP000248806"/>
    </source>
</evidence>
<dbReference type="Proteomes" id="UP000248806">
    <property type="component" value="Unassembled WGS sequence"/>
</dbReference>
<proteinExistence type="predicted"/>
<protein>
    <submittedName>
        <fullName evidence="1">Uncharacterized protein</fullName>
    </submittedName>
</protein>
<dbReference type="EMBL" id="QKUF01000006">
    <property type="protein sequence ID" value="PZW31200.1"/>
    <property type="molecule type" value="Genomic_DNA"/>
</dbReference>
<evidence type="ECO:0000313" key="1">
    <source>
        <dbReference type="EMBL" id="PZW31200.1"/>
    </source>
</evidence>
<reference evidence="1 2" key="1">
    <citation type="submission" date="2018-06" db="EMBL/GenBank/DDBJ databases">
        <title>Genomic Encyclopedia of Archaeal and Bacterial Type Strains, Phase II (KMG-II): from individual species to whole genera.</title>
        <authorList>
            <person name="Goeker M."/>
        </authorList>
    </citation>
    <scope>NUCLEOTIDE SEQUENCE [LARGE SCALE GENOMIC DNA]</scope>
    <source>
        <strain evidence="1 2">ATCC BAA-1881</strain>
    </source>
</reference>
<dbReference type="OrthoDB" id="4518381at2"/>
<accession>A0A326U8Q8</accession>
<name>A0A326U8Q8_THEHA</name>
<comment type="caution">
    <text evidence="1">The sequence shown here is derived from an EMBL/GenBank/DDBJ whole genome shotgun (WGS) entry which is preliminary data.</text>
</comment>